<comment type="catalytic activity">
    <reaction evidence="8">
        <text>CMP + ATP = CDP + ADP</text>
        <dbReference type="Rhea" id="RHEA:11600"/>
        <dbReference type="ChEBI" id="CHEBI:30616"/>
        <dbReference type="ChEBI" id="CHEBI:58069"/>
        <dbReference type="ChEBI" id="CHEBI:60377"/>
        <dbReference type="ChEBI" id="CHEBI:456216"/>
        <dbReference type="EC" id="2.7.4.25"/>
    </reaction>
</comment>
<dbReference type="InterPro" id="IPR027417">
    <property type="entry name" value="P-loop_NTPase"/>
</dbReference>
<evidence type="ECO:0000313" key="11">
    <source>
        <dbReference type="Proteomes" id="UP000726737"/>
    </source>
</evidence>
<evidence type="ECO:0000256" key="8">
    <source>
        <dbReference type="ARBA" id="ARBA00048478"/>
    </source>
</evidence>
<dbReference type="Gene3D" id="3.40.50.300">
    <property type="entry name" value="P-loop containing nucleotide triphosphate hydrolases"/>
    <property type="match status" value="1"/>
</dbReference>
<keyword evidence="4" id="KW-0547">Nucleotide-binding</keyword>
<dbReference type="EC" id="2.7.4.25" evidence="2"/>
<evidence type="ECO:0000256" key="1">
    <source>
        <dbReference type="ARBA" id="ARBA00009427"/>
    </source>
</evidence>
<dbReference type="GO" id="GO:0005524">
    <property type="term" value="F:ATP binding"/>
    <property type="evidence" value="ECO:0007669"/>
    <property type="project" value="UniProtKB-KW"/>
</dbReference>
<dbReference type="GO" id="GO:0006139">
    <property type="term" value="P:nucleobase-containing compound metabolic process"/>
    <property type="evidence" value="ECO:0007669"/>
    <property type="project" value="InterPro"/>
</dbReference>
<comment type="similarity">
    <text evidence="1">Belongs to the cytidylate kinase family. Type 1 subfamily.</text>
</comment>
<evidence type="ECO:0000313" key="10">
    <source>
        <dbReference type="EMBL" id="KAG0263700.1"/>
    </source>
</evidence>
<keyword evidence="5" id="KW-0418">Kinase</keyword>
<gene>
    <name evidence="10" type="ORF">BG011_008303</name>
</gene>
<comment type="catalytic activity">
    <reaction evidence="7">
        <text>dCMP + ATP = dCDP + ADP</text>
        <dbReference type="Rhea" id="RHEA:25094"/>
        <dbReference type="ChEBI" id="CHEBI:30616"/>
        <dbReference type="ChEBI" id="CHEBI:57566"/>
        <dbReference type="ChEBI" id="CHEBI:58593"/>
        <dbReference type="ChEBI" id="CHEBI:456216"/>
        <dbReference type="EC" id="2.7.4.25"/>
    </reaction>
</comment>
<evidence type="ECO:0000256" key="2">
    <source>
        <dbReference type="ARBA" id="ARBA00012906"/>
    </source>
</evidence>
<evidence type="ECO:0000256" key="7">
    <source>
        <dbReference type="ARBA" id="ARBA00047615"/>
    </source>
</evidence>
<accession>A0A9P6U878</accession>
<dbReference type="InterPro" id="IPR011994">
    <property type="entry name" value="Cytidylate_kinase_dom"/>
</dbReference>
<evidence type="ECO:0000256" key="6">
    <source>
        <dbReference type="ARBA" id="ARBA00022840"/>
    </source>
</evidence>
<sequence length="300" mass="32898">MSSKRFVTQLCRGFSSATRTRPFQVAIDGPAASGKSTTAKMVAQRLGFSYIDTGAFYRCVTFAALSEGIDPSHLSNADKITALAEKLDIELQTVFSEKPDSYNRTTSDWNSASDASRQHQLPTTRVFLDSKDVSSDIRTGTVSKHVSAVAAIGPVREAVLQKVRNIGATDVEAQTNNGINSSARSRAAGLVMDGRDIGTVVLPLADLKVFLVADSHVRAKRRLQELVKNGADPSIDDTHLNLHAVQADLELRDEMDRTRKISPLRRAVDAMDLDTSNLTLEQQVDIIVQEVHRRRSHQKT</sequence>
<feature type="domain" description="Cytidylate kinase" evidence="9">
    <location>
        <begin position="25"/>
        <end position="292"/>
    </location>
</feature>
<evidence type="ECO:0000256" key="3">
    <source>
        <dbReference type="ARBA" id="ARBA00022679"/>
    </source>
</evidence>
<dbReference type="AlphaFoldDB" id="A0A9P6U878"/>
<dbReference type="SUPFAM" id="SSF52540">
    <property type="entry name" value="P-loop containing nucleoside triphosphate hydrolases"/>
    <property type="match status" value="1"/>
</dbReference>
<dbReference type="OrthoDB" id="10263145at2759"/>
<evidence type="ECO:0000259" key="9">
    <source>
        <dbReference type="Pfam" id="PF02224"/>
    </source>
</evidence>
<dbReference type="InterPro" id="IPR003136">
    <property type="entry name" value="Cytidylate_kin"/>
</dbReference>
<dbReference type="HAMAP" id="MF_00238">
    <property type="entry name" value="Cytidyl_kinase_type1"/>
    <property type="match status" value="1"/>
</dbReference>
<name>A0A9P6U878_9FUNG</name>
<evidence type="ECO:0000256" key="5">
    <source>
        <dbReference type="ARBA" id="ARBA00022777"/>
    </source>
</evidence>
<dbReference type="Pfam" id="PF02224">
    <property type="entry name" value="Cytidylate_kin"/>
    <property type="match status" value="1"/>
</dbReference>
<keyword evidence="3" id="KW-0808">Transferase</keyword>
<dbReference type="CDD" id="cd02020">
    <property type="entry name" value="CMPK"/>
    <property type="match status" value="1"/>
</dbReference>
<reference evidence="10" key="1">
    <citation type="journal article" date="2020" name="Fungal Divers.">
        <title>Resolving the Mortierellaceae phylogeny through synthesis of multi-gene phylogenetics and phylogenomics.</title>
        <authorList>
            <person name="Vandepol N."/>
            <person name="Liber J."/>
            <person name="Desiro A."/>
            <person name="Na H."/>
            <person name="Kennedy M."/>
            <person name="Barry K."/>
            <person name="Grigoriev I.V."/>
            <person name="Miller A.N."/>
            <person name="O'Donnell K."/>
            <person name="Stajich J.E."/>
            <person name="Bonito G."/>
        </authorList>
    </citation>
    <scope>NUCLEOTIDE SEQUENCE</scope>
    <source>
        <strain evidence="10">KOD948</strain>
    </source>
</reference>
<dbReference type="EMBL" id="JAAAJA010000068">
    <property type="protein sequence ID" value="KAG0263700.1"/>
    <property type="molecule type" value="Genomic_DNA"/>
</dbReference>
<dbReference type="GO" id="GO:0036431">
    <property type="term" value="F:dCMP kinase activity"/>
    <property type="evidence" value="ECO:0007669"/>
    <property type="project" value="InterPro"/>
</dbReference>
<dbReference type="Proteomes" id="UP000726737">
    <property type="component" value="Unassembled WGS sequence"/>
</dbReference>
<protein>
    <recommendedName>
        <fullName evidence="2">(d)CMP kinase</fullName>
        <ecNumber evidence="2">2.7.4.25</ecNumber>
    </recommendedName>
</protein>
<evidence type="ECO:0000256" key="4">
    <source>
        <dbReference type="ARBA" id="ARBA00022741"/>
    </source>
</evidence>
<keyword evidence="11" id="KW-1185">Reference proteome</keyword>
<proteinExistence type="inferred from homology"/>
<organism evidence="10 11">
    <name type="scientific">Mortierella polycephala</name>
    <dbReference type="NCBI Taxonomy" id="41804"/>
    <lineage>
        <taxon>Eukaryota</taxon>
        <taxon>Fungi</taxon>
        <taxon>Fungi incertae sedis</taxon>
        <taxon>Mucoromycota</taxon>
        <taxon>Mortierellomycotina</taxon>
        <taxon>Mortierellomycetes</taxon>
        <taxon>Mortierellales</taxon>
        <taxon>Mortierellaceae</taxon>
        <taxon>Mortierella</taxon>
    </lineage>
</organism>
<keyword evidence="6" id="KW-0067">ATP-binding</keyword>
<comment type="caution">
    <text evidence="10">The sequence shown here is derived from an EMBL/GenBank/DDBJ whole genome shotgun (WGS) entry which is preliminary data.</text>
</comment>